<feature type="transmembrane region" description="Helical" evidence="6">
    <location>
        <begin position="122"/>
        <end position="144"/>
    </location>
</feature>
<protein>
    <submittedName>
        <fullName evidence="7">LysE family translocator</fullName>
    </submittedName>
</protein>
<feature type="transmembrane region" description="Helical" evidence="6">
    <location>
        <begin position="156"/>
        <end position="174"/>
    </location>
</feature>
<evidence type="ECO:0000256" key="3">
    <source>
        <dbReference type="ARBA" id="ARBA00022692"/>
    </source>
</evidence>
<comment type="subcellular location">
    <subcellularLocation>
        <location evidence="1">Cell membrane</location>
        <topology evidence="1">Multi-pass membrane protein</topology>
    </subcellularLocation>
</comment>
<dbReference type="EMBL" id="JBJHZX010000007">
    <property type="protein sequence ID" value="MFL0195248.1"/>
    <property type="molecule type" value="Genomic_DNA"/>
</dbReference>
<evidence type="ECO:0000313" key="7">
    <source>
        <dbReference type="EMBL" id="MFL0195248.1"/>
    </source>
</evidence>
<evidence type="ECO:0000256" key="6">
    <source>
        <dbReference type="SAM" id="Phobius"/>
    </source>
</evidence>
<keyword evidence="3 6" id="KW-0812">Transmembrane</keyword>
<name>A0ABW8SJ25_9CLOT</name>
<evidence type="ECO:0000256" key="1">
    <source>
        <dbReference type="ARBA" id="ARBA00004651"/>
    </source>
</evidence>
<feature type="transmembrane region" description="Helical" evidence="6">
    <location>
        <begin position="40"/>
        <end position="63"/>
    </location>
</feature>
<evidence type="ECO:0000313" key="8">
    <source>
        <dbReference type="Proteomes" id="UP001623660"/>
    </source>
</evidence>
<keyword evidence="2" id="KW-1003">Cell membrane</keyword>
<feature type="transmembrane region" description="Helical" evidence="6">
    <location>
        <begin position="72"/>
        <end position="91"/>
    </location>
</feature>
<evidence type="ECO:0000256" key="4">
    <source>
        <dbReference type="ARBA" id="ARBA00022989"/>
    </source>
</evidence>
<feature type="transmembrane region" description="Helical" evidence="6">
    <location>
        <begin position="194"/>
        <end position="216"/>
    </location>
</feature>
<dbReference type="RefSeq" id="WP_406791371.1">
    <property type="nucleotide sequence ID" value="NZ_JBJHZX010000007.1"/>
</dbReference>
<keyword evidence="5 6" id="KW-0472">Membrane</keyword>
<reference evidence="7 8" key="1">
    <citation type="submission" date="2024-11" db="EMBL/GenBank/DDBJ databases">
        <authorList>
            <person name="Heng Y.C."/>
            <person name="Lim A.C.H."/>
            <person name="Lee J.K.Y."/>
            <person name="Kittelmann S."/>
        </authorList>
    </citation>
    <scope>NUCLEOTIDE SEQUENCE [LARGE SCALE GENOMIC DNA]</scope>
    <source>
        <strain evidence="7 8">WILCCON 0269</strain>
    </source>
</reference>
<comment type="caution">
    <text evidence="7">The sequence shown here is derived from an EMBL/GenBank/DDBJ whole genome shotgun (WGS) entry which is preliminary data.</text>
</comment>
<gene>
    <name evidence="7" type="ORF">ACJDU8_06660</name>
</gene>
<dbReference type="InterPro" id="IPR001123">
    <property type="entry name" value="LeuE-type"/>
</dbReference>
<dbReference type="Pfam" id="PF01810">
    <property type="entry name" value="LysE"/>
    <property type="match status" value="1"/>
</dbReference>
<evidence type="ECO:0000256" key="5">
    <source>
        <dbReference type="ARBA" id="ARBA00023136"/>
    </source>
</evidence>
<evidence type="ECO:0000256" key="2">
    <source>
        <dbReference type="ARBA" id="ARBA00022475"/>
    </source>
</evidence>
<keyword evidence="4 6" id="KW-1133">Transmembrane helix</keyword>
<sequence>MLTNLFRGVLIGLITGMPAGPIGAICLKNTLAFGNTYGLISGLGSALADSIYASLASLSFIIIEKFILLHGLYFRIIGGIVLIFFGAYAFIREKPAKDVHETLKTKSFSNNSSLFKAFTSTFLMAFANPATVFSFMAVFTGLHLVHIGKDMTSRILLILGVFIGSMLWWLALIFTAHKFSNKLNTKNTKSINKALNSIIIFSGIIIFLGAFNPFSIRRPPILHSKLFELFLNVKSKIPFHIHR</sequence>
<organism evidence="7 8">
    <name type="scientific">Candidatus Clostridium eludens</name>
    <dbReference type="NCBI Taxonomy" id="3381663"/>
    <lineage>
        <taxon>Bacteria</taxon>
        <taxon>Bacillati</taxon>
        <taxon>Bacillota</taxon>
        <taxon>Clostridia</taxon>
        <taxon>Eubacteriales</taxon>
        <taxon>Clostridiaceae</taxon>
        <taxon>Clostridium</taxon>
    </lineage>
</organism>
<dbReference type="PANTHER" id="PTHR30086:SF20">
    <property type="entry name" value="ARGININE EXPORTER PROTEIN ARGO-RELATED"/>
    <property type="match status" value="1"/>
</dbReference>
<dbReference type="PANTHER" id="PTHR30086">
    <property type="entry name" value="ARGININE EXPORTER PROTEIN ARGO"/>
    <property type="match status" value="1"/>
</dbReference>
<accession>A0ABW8SJ25</accession>
<proteinExistence type="predicted"/>
<dbReference type="Proteomes" id="UP001623660">
    <property type="component" value="Unassembled WGS sequence"/>
</dbReference>
<keyword evidence="8" id="KW-1185">Reference proteome</keyword>